<comment type="caution">
    <text evidence="1">The sequence shown here is derived from an EMBL/GenBank/DDBJ whole genome shotgun (WGS) entry which is preliminary data.</text>
</comment>
<reference evidence="2" key="1">
    <citation type="journal article" date="2015" name="PLoS Genet.">
        <title>Genome Sequence and Transcriptome Analyses of Chrysochromulina tobin: Metabolic Tools for Enhanced Algal Fitness in the Prominent Order Prymnesiales (Haptophyceae).</title>
        <authorList>
            <person name="Hovde B.T."/>
            <person name="Deodato C.R."/>
            <person name="Hunsperger H.M."/>
            <person name="Ryken S.A."/>
            <person name="Yost W."/>
            <person name="Jha R.K."/>
            <person name="Patterson J."/>
            <person name="Monnat R.J. Jr."/>
            <person name="Barlow S.B."/>
            <person name="Starkenburg S.R."/>
            <person name="Cattolico R.A."/>
        </authorList>
    </citation>
    <scope>NUCLEOTIDE SEQUENCE</scope>
    <source>
        <strain evidence="2">CCMP291</strain>
    </source>
</reference>
<dbReference type="EMBL" id="JWZX01001416">
    <property type="protein sequence ID" value="KOO33816.1"/>
    <property type="molecule type" value="Genomic_DNA"/>
</dbReference>
<proteinExistence type="predicted"/>
<keyword evidence="2" id="KW-1185">Reference proteome</keyword>
<sequence>MSVAKKSRTSEPRFNLCDRASLEAAIAALPTADDDTWSVLPTTLAGAGLQHDEPAARAHVLAFSKWAKEAIGRLPLAPPAEFEATDFNDYYKIVMSRVQYLYSQASSGLPCGTAPTSPVVQFMTQLRRRPQFHLGGELRTLGCFDVRSAWPVAELPLVGDLDTSLATFREALRRVGARKFSRATLELLVRSRGAPSATMEEALQPVCDEWIGALDGLCLFTLLDEDADFSGGEAVEAKTVVQDGVVVVLVQGPWFRCTFCETPLLQVMAQFMTEAMTSTGDADAAGWCREACFNFACCAHHVHATTPRGWASFFSGRRSPHPDFHLLQHLYFGEALGGITSSSLFAGRVFGSVGHGPGSPPSRLGLTGTLAHEGPMACFALHPELDAHMPVSSIFWHLLFWSLTSNHTVLPDAFGTGTFQSMLVDLQLLERVHMVRQDSGLLERFAQIFPTTPKFASEIEKYAEVAKAVALGFNHGGAGGFFGEKRRACTEFSLAAKLVKTIRTVRPAADGAIAGGRSVVVGYAGKLGDADGSWADYDVAKEGMPAKFIASVEAPRQQLWDRMLAYGRKGDALHDRMLASGDAGPKPPLLLRRDALALASALSQVLASPSMSDPRYAAMKERLAGFVQAVEAAGAALPE</sequence>
<dbReference type="Gene3D" id="3.20.140.10">
    <property type="entry name" value="nicotinate phosphoribosyltransferase"/>
    <property type="match status" value="1"/>
</dbReference>
<accession>A0A0M0K4L7</accession>
<evidence type="ECO:0000313" key="2">
    <source>
        <dbReference type="Proteomes" id="UP000037460"/>
    </source>
</evidence>
<evidence type="ECO:0000313" key="1">
    <source>
        <dbReference type="EMBL" id="KOO33816.1"/>
    </source>
</evidence>
<organism evidence="1 2">
    <name type="scientific">Chrysochromulina tobinii</name>
    <dbReference type="NCBI Taxonomy" id="1460289"/>
    <lineage>
        <taxon>Eukaryota</taxon>
        <taxon>Haptista</taxon>
        <taxon>Haptophyta</taxon>
        <taxon>Prymnesiophyceae</taxon>
        <taxon>Prymnesiales</taxon>
        <taxon>Chrysochromulinaceae</taxon>
        <taxon>Chrysochromulina</taxon>
    </lineage>
</organism>
<name>A0A0M0K4L7_9EUKA</name>
<gene>
    <name evidence="1" type="ORF">Ctob_009336</name>
</gene>
<dbReference type="AlphaFoldDB" id="A0A0M0K4L7"/>
<dbReference type="Proteomes" id="UP000037460">
    <property type="component" value="Unassembled WGS sequence"/>
</dbReference>
<protein>
    <submittedName>
        <fullName evidence="1">Uncharacterized protein</fullName>
    </submittedName>
</protein>